<dbReference type="InterPro" id="IPR029675">
    <property type="entry name" value="PGAP4"/>
</dbReference>
<evidence type="ECO:0000313" key="3">
    <source>
        <dbReference type="RefSeq" id="XP_006015537.1"/>
    </source>
</evidence>
<dbReference type="eggNOG" id="ENOG502QT3K">
    <property type="taxonomic scope" value="Eukaryota"/>
</dbReference>
<organism evidence="4">
    <name type="scientific">Alligator sinensis</name>
    <name type="common">Chinese alligator</name>
    <dbReference type="NCBI Taxonomy" id="38654"/>
    <lineage>
        <taxon>Eukaryota</taxon>
        <taxon>Metazoa</taxon>
        <taxon>Chordata</taxon>
        <taxon>Craniata</taxon>
        <taxon>Vertebrata</taxon>
        <taxon>Euteleostomi</taxon>
        <taxon>Archelosauria</taxon>
        <taxon>Archosauria</taxon>
        <taxon>Crocodylia</taxon>
        <taxon>Alligatoridae</taxon>
        <taxon>Alligatorinae</taxon>
        <taxon>Alligator</taxon>
    </lineage>
</organism>
<dbReference type="RefSeq" id="XP_025058672.1">
    <property type="nucleotide sequence ID" value="XM_025202887.1"/>
</dbReference>
<evidence type="ECO:0000313" key="4">
    <source>
        <dbReference type="RefSeq" id="XP_006015538.1"/>
    </source>
</evidence>
<dbReference type="RefSeq" id="XP_006015537.1">
    <property type="nucleotide sequence ID" value="XM_006015475.3"/>
</dbReference>
<evidence type="ECO:0000313" key="7">
    <source>
        <dbReference type="RefSeq" id="XP_025058683.1"/>
    </source>
</evidence>
<reference evidence="3 4" key="1">
    <citation type="submission" date="2022-04" db="UniProtKB">
        <authorList>
            <consortium name="RefSeq"/>
        </authorList>
    </citation>
    <scope>IDENTIFICATION</scope>
</reference>
<name>A0A1U7RCH8_ALLSI</name>
<dbReference type="GeneID" id="102388227"/>
<dbReference type="RefSeq" id="XP_025058683.1">
    <property type="nucleotide sequence ID" value="XM_025202898.1"/>
</dbReference>
<accession>A0A1U7RCH8</accession>
<dbReference type="GO" id="GO:0006506">
    <property type="term" value="P:GPI anchor biosynthetic process"/>
    <property type="evidence" value="ECO:0007669"/>
    <property type="project" value="InterPro"/>
</dbReference>
<dbReference type="RefSeq" id="XP_006015538.1">
    <property type="nucleotide sequence ID" value="XM_006015476.3"/>
</dbReference>
<proteinExistence type="predicted"/>
<dbReference type="GO" id="GO:0000139">
    <property type="term" value="C:Golgi membrane"/>
    <property type="evidence" value="ECO:0007669"/>
    <property type="project" value="InterPro"/>
</dbReference>
<feature type="transmembrane region" description="Helical" evidence="1">
    <location>
        <begin position="254"/>
        <end position="274"/>
    </location>
</feature>
<dbReference type="PANTHER" id="PTHR31410:SF1">
    <property type="entry name" value="POST-GPI ATTACHMENT TO PROTEINS FACTOR 4"/>
    <property type="match status" value="1"/>
</dbReference>
<dbReference type="Proteomes" id="UP000189705">
    <property type="component" value="Unplaced"/>
</dbReference>
<sequence length="395" mass="46250">MLQKRLWYFRRWCRCSNPLVQLLTLTVVTFGVLAPLACHRLIHSYFFLRRWHLNPVSQEFLKQNQEEGQAALHYFEALQAPNSSEISGAEPLRPRLLVTIITVQRRNEYHYVLQVASHFHRLLQKCGSGCQNYRIFLCNVDMDPSSHQDVQLLSNFFTTVNRYRNGEDPEASVNQFEKEKRDYAFCLEQSLLAYKPEYVLLVEDDAVPEEDIFPVLQHLLLVRLPKPHLRDALYLKLYHPERLQHYINPEPMRILEWFGMGMLLGPLLSSMYSWAFGRPAVSWLIIFFFFLYTMALAELVGRHYLLELRRLSPALYNLVPVTECCTPAMLFSAPSAHRALRYLKELYCHQGFAKDIALYSLLRPQGERAYVVEPNLVRHVGMFSSLRLNNNPKLL</sequence>
<keyword evidence="1 3" id="KW-0812">Transmembrane</keyword>
<dbReference type="RefSeq" id="XP_014375128.1">
    <property type="nucleotide sequence ID" value="XM_014519642.2"/>
</dbReference>
<evidence type="ECO:0000313" key="5">
    <source>
        <dbReference type="RefSeq" id="XP_014375128.1"/>
    </source>
</evidence>
<gene>
    <name evidence="3 4 5 6 7" type="primary">TMEM246</name>
</gene>
<feature type="transmembrane region" description="Helical" evidence="1">
    <location>
        <begin position="280"/>
        <end position="300"/>
    </location>
</feature>
<evidence type="ECO:0000313" key="2">
    <source>
        <dbReference type="Proteomes" id="UP000189705"/>
    </source>
</evidence>
<dbReference type="CTD" id="84302"/>
<evidence type="ECO:0000256" key="1">
    <source>
        <dbReference type="SAM" id="Phobius"/>
    </source>
</evidence>
<dbReference type="CDD" id="cd22190">
    <property type="entry name" value="PGAP4"/>
    <property type="match status" value="1"/>
</dbReference>
<dbReference type="AlphaFoldDB" id="A0A1U7RCH8"/>
<dbReference type="GO" id="GO:0016757">
    <property type="term" value="F:glycosyltransferase activity"/>
    <property type="evidence" value="ECO:0007669"/>
    <property type="project" value="InterPro"/>
</dbReference>
<dbReference type="KEGG" id="asn:102388227"/>
<evidence type="ECO:0000313" key="6">
    <source>
        <dbReference type="RefSeq" id="XP_025058672.1"/>
    </source>
</evidence>
<keyword evidence="1" id="KW-0472">Membrane</keyword>
<keyword evidence="1" id="KW-1133">Transmembrane helix</keyword>
<dbReference type="PANTHER" id="PTHR31410">
    <property type="entry name" value="TRANSMEMBRANE PROTEIN 246"/>
    <property type="match status" value="1"/>
</dbReference>
<protein>
    <submittedName>
        <fullName evidence="3 4">Transmembrane protein 246</fullName>
    </submittedName>
</protein>
<keyword evidence="2" id="KW-1185">Reference proteome</keyword>
<feature type="transmembrane region" description="Helical" evidence="1">
    <location>
        <begin position="20"/>
        <end position="42"/>
    </location>
</feature>